<evidence type="ECO:0000313" key="3">
    <source>
        <dbReference type="Proteomes" id="UP000737113"/>
    </source>
</evidence>
<keyword evidence="3" id="KW-1185">Reference proteome</keyword>
<keyword evidence="2" id="KW-0547">Nucleotide-binding</keyword>
<dbReference type="SUPFAM" id="SSF52540">
    <property type="entry name" value="P-loop containing nucleoside triphosphate hydrolases"/>
    <property type="match status" value="1"/>
</dbReference>
<protein>
    <submittedName>
        <fullName evidence="2">ATP-binding cassette domain-containing protein</fullName>
    </submittedName>
</protein>
<dbReference type="AlphaFoldDB" id="A0A972G0Z3"/>
<dbReference type="Gene3D" id="3.40.50.300">
    <property type="entry name" value="P-loop containing nucleotide triphosphate hydrolases"/>
    <property type="match status" value="1"/>
</dbReference>
<evidence type="ECO:0000313" key="2">
    <source>
        <dbReference type="EMBL" id="NMH66823.1"/>
    </source>
</evidence>
<comment type="caution">
    <text evidence="2">The sequence shown here is derived from an EMBL/GenBank/DDBJ whole genome shotgun (WGS) entry which is preliminary data.</text>
</comment>
<sequence length="100" mass="11109">MINRSVWTYMVTSGLTLEIAAGKSVAIVGASGCGKTTLVKLMLRLLTREFAGFMYATLSENWSTYFSMSKHQMRSVSATLYGEVERAYGSQRQGIRMSVH</sequence>
<gene>
    <name evidence="2" type="ORF">HC757_16820</name>
</gene>
<dbReference type="EMBL" id="JAAXYH010000017">
    <property type="protein sequence ID" value="NMH66823.1"/>
    <property type="molecule type" value="Genomic_DNA"/>
</dbReference>
<dbReference type="Pfam" id="PF00005">
    <property type="entry name" value="ABC_tran"/>
    <property type="match status" value="1"/>
</dbReference>
<accession>A0A972G0Z3</accession>
<dbReference type="GO" id="GO:0016887">
    <property type="term" value="F:ATP hydrolysis activity"/>
    <property type="evidence" value="ECO:0007669"/>
    <property type="project" value="InterPro"/>
</dbReference>
<keyword evidence="2" id="KW-0067">ATP-binding</keyword>
<organism evidence="2 3">
    <name type="scientific">Shewanella salipaludis</name>
    <dbReference type="NCBI Taxonomy" id="2723052"/>
    <lineage>
        <taxon>Bacteria</taxon>
        <taxon>Pseudomonadati</taxon>
        <taxon>Pseudomonadota</taxon>
        <taxon>Gammaproteobacteria</taxon>
        <taxon>Alteromonadales</taxon>
        <taxon>Shewanellaceae</taxon>
        <taxon>Shewanella</taxon>
    </lineage>
</organism>
<dbReference type="GO" id="GO:0005524">
    <property type="term" value="F:ATP binding"/>
    <property type="evidence" value="ECO:0007669"/>
    <property type="project" value="UniProtKB-KW"/>
</dbReference>
<feature type="domain" description="ABC transporter" evidence="1">
    <location>
        <begin position="14"/>
        <end position="48"/>
    </location>
</feature>
<evidence type="ECO:0000259" key="1">
    <source>
        <dbReference type="Pfam" id="PF00005"/>
    </source>
</evidence>
<dbReference type="Proteomes" id="UP000737113">
    <property type="component" value="Unassembled WGS sequence"/>
</dbReference>
<reference evidence="2" key="1">
    <citation type="submission" date="2020-04" db="EMBL/GenBank/DDBJ databases">
        <title>Description of Shewanella salipaludis sp. nov., isolated from a salt marsh.</title>
        <authorList>
            <person name="Park S."/>
            <person name="Yoon J.-H."/>
        </authorList>
    </citation>
    <scope>NUCLEOTIDE SEQUENCE</scope>
    <source>
        <strain evidence="2">SHSM-M6</strain>
    </source>
</reference>
<proteinExistence type="predicted"/>
<dbReference type="InterPro" id="IPR003439">
    <property type="entry name" value="ABC_transporter-like_ATP-bd"/>
</dbReference>
<name>A0A972G0Z3_9GAMM</name>
<dbReference type="InterPro" id="IPR027417">
    <property type="entry name" value="P-loop_NTPase"/>
</dbReference>